<dbReference type="AlphaFoldDB" id="A0A1S1HEC8"/>
<organism evidence="2 3">
    <name type="scientific">Edaphosphingomonas haloaromaticamans</name>
    <dbReference type="NCBI Taxonomy" id="653954"/>
    <lineage>
        <taxon>Bacteria</taxon>
        <taxon>Pseudomonadati</taxon>
        <taxon>Pseudomonadota</taxon>
        <taxon>Alphaproteobacteria</taxon>
        <taxon>Sphingomonadales</taxon>
        <taxon>Rhizorhabdaceae</taxon>
        <taxon>Edaphosphingomonas</taxon>
    </lineage>
</organism>
<protein>
    <recommendedName>
        <fullName evidence="1">UPF0386 protein BHE75_01550</fullName>
    </recommendedName>
</protein>
<dbReference type="EMBL" id="MIPT01000001">
    <property type="protein sequence ID" value="OHT19563.1"/>
    <property type="molecule type" value="Genomic_DNA"/>
</dbReference>
<sequence>MNISRYEQRVLHVLAQGGFIRHRHDERGRIADVLCFTRDGHVLSDCTLGIFRKLRRKRLIESRESSPYRISELGRRSVRSQPDNR</sequence>
<dbReference type="NCBIfam" id="NF010240">
    <property type="entry name" value="PRK13687.1"/>
    <property type="match status" value="1"/>
</dbReference>
<evidence type="ECO:0000313" key="3">
    <source>
        <dbReference type="Proteomes" id="UP000179467"/>
    </source>
</evidence>
<name>A0A1S1HEC8_9SPHN</name>
<dbReference type="InterPro" id="IPR018654">
    <property type="entry name" value="YjhX_toxin"/>
</dbReference>
<comment type="caution">
    <text evidence="2">The sequence shown here is derived from an EMBL/GenBank/DDBJ whole genome shotgun (WGS) entry which is preliminary data.</text>
</comment>
<keyword evidence="3" id="KW-1185">Reference proteome</keyword>
<dbReference type="HAMAP" id="MF_00827">
    <property type="entry name" value="UPF0386"/>
    <property type="match status" value="1"/>
</dbReference>
<evidence type="ECO:0000256" key="1">
    <source>
        <dbReference type="HAMAP-Rule" id="MF_00827"/>
    </source>
</evidence>
<reference evidence="2 3" key="1">
    <citation type="submission" date="2016-09" db="EMBL/GenBank/DDBJ databases">
        <title>Metabolic pathway, cell adaptation mechanisms and a novel monoxygenase revealed through proteogenomic-transcription analysis of a Sphingomonas haloaromaticamans strain degrading the fungicide ortho-phenylphenol.</title>
        <authorList>
            <person name="Perruchon C."/>
            <person name="Papadopoulou E.S."/>
            <person name="Rousidou C."/>
            <person name="Vasileiadis S."/>
            <person name="Tanou G."/>
            <person name="Amoutzias G."/>
            <person name="Molassiotis A."/>
            <person name="Karpouzas D.G."/>
        </authorList>
    </citation>
    <scope>NUCLEOTIDE SEQUENCE [LARGE SCALE GENOMIC DNA]</scope>
    <source>
        <strain evidence="2 3">P3</strain>
    </source>
</reference>
<comment type="similarity">
    <text evidence="1">Belongs to the UPF0386 family.</text>
</comment>
<evidence type="ECO:0000313" key="2">
    <source>
        <dbReference type="EMBL" id="OHT19563.1"/>
    </source>
</evidence>
<proteinExistence type="inferred from homology"/>
<dbReference type="Pfam" id="PF09857">
    <property type="entry name" value="YjhX_toxin"/>
    <property type="match status" value="1"/>
</dbReference>
<gene>
    <name evidence="2" type="ORF">BHE75_01550</name>
</gene>
<accession>A0A1S1HEC8</accession>
<dbReference type="RefSeq" id="WP_041864968.1">
    <property type="nucleotide sequence ID" value="NZ_MIPT01000001.1"/>
</dbReference>
<dbReference type="OrthoDB" id="7204880at2"/>
<dbReference type="Proteomes" id="UP000179467">
    <property type="component" value="Unassembled WGS sequence"/>
</dbReference>